<gene>
    <name evidence="1" type="ORF">C6P40_005225</name>
</gene>
<sequence>QMKPLENEKELENQSDEKLVRQKRLMSFMMSKNVPPVPSNEERKPYGEYHSNPLSLSMFWWLNPILKTGYKRTINLNDLFKLEDDQKTEYLYTKFKTFFDIE</sequence>
<dbReference type="Proteomes" id="UP000697127">
    <property type="component" value="Unassembled WGS sequence"/>
</dbReference>
<organism evidence="1 2">
    <name type="scientific">Pichia californica</name>
    <dbReference type="NCBI Taxonomy" id="460514"/>
    <lineage>
        <taxon>Eukaryota</taxon>
        <taxon>Fungi</taxon>
        <taxon>Dikarya</taxon>
        <taxon>Ascomycota</taxon>
        <taxon>Saccharomycotina</taxon>
        <taxon>Pichiomycetes</taxon>
        <taxon>Pichiales</taxon>
        <taxon>Pichiaceae</taxon>
        <taxon>Pichia</taxon>
    </lineage>
</organism>
<protein>
    <submittedName>
        <fullName evidence="1">Uncharacterized protein</fullName>
    </submittedName>
</protein>
<evidence type="ECO:0000313" key="2">
    <source>
        <dbReference type="Proteomes" id="UP000697127"/>
    </source>
</evidence>
<proteinExistence type="predicted"/>
<comment type="caution">
    <text evidence="1">The sequence shown here is derived from an EMBL/GenBank/DDBJ whole genome shotgun (WGS) entry which is preliminary data.</text>
</comment>
<name>A0A9P6WFB0_9ASCO</name>
<evidence type="ECO:0000313" key="1">
    <source>
        <dbReference type="EMBL" id="KAG0683195.1"/>
    </source>
</evidence>
<accession>A0A9P6WFB0</accession>
<keyword evidence="2" id="KW-1185">Reference proteome</keyword>
<dbReference type="EMBL" id="PUHW01000870">
    <property type="protein sequence ID" value="KAG0683195.1"/>
    <property type="molecule type" value="Genomic_DNA"/>
</dbReference>
<dbReference type="AlphaFoldDB" id="A0A9P6WFB0"/>
<feature type="non-terminal residue" evidence="1">
    <location>
        <position position="102"/>
    </location>
</feature>
<feature type="non-terminal residue" evidence="1">
    <location>
        <position position="1"/>
    </location>
</feature>
<reference evidence="1" key="1">
    <citation type="submission" date="2020-11" db="EMBL/GenBank/DDBJ databases">
        <title>Kefir isolates.</title>
        <authorList>
            <person name="Marcisauskas S."/>
            <person name="Kim Y."/>
            <person name="Blasche S."/>
        </authorList>
    </citation>
    <scope>NUCLEOTIDE SEQUENCE</scope>
    <source>
        <strain evidence="1">Olga-1</strain>
    </source>
</reference>